<dbReference type="InterPro" id="IPR020841">
    <property type="entry name" value="PKS_Beta-ketoAc_synthase_dom"/>
</dbReference>
<dbReference type="InterPro" id="IPR014030">
    <property type="entry name" value="Ketoacyl_synth_N"/>
</dbReference>
<comment type="similarity">
    <text evidence="1 3">Belongs to the thiolase-like superfamily. Beta-ketoacyl-ACP synthases family.</text>
</comment>
<keyword evidence="6" id="KW-1185">Reference proteome</keyword>
<dbReference type="AlphaFoldDB" id="E4RXH6"/>
<dbReference type="Proteomes" id="UP000007435">
    <property type="component" value="Chromosome"/>
</dbReference>
<dbReference type="InterPro" id="IPR016039">
    <property type="entry name" value="Thiolase-like"/>
</dbReference>
<name>E4RXH6_LEAB4</name>
<evidence type="ECO:0000256" key="1">
    <source>
        <dbReference type="ARBA" id="ARBA00008467"/>
    </source>
</evidence>
<evidence type="ECO:0000259" key="4">
    <source>
        <dbReference type="PROSITE" id="PS52004"/>
    </source>
</evidence>
<keyword evidence="2 3" id="KW-0808">Transferase</keyword>
<gene>
    <name evidence="5" type="ordered locus">Lbys_1498</name>
</gene>
<evidence type="ECO:0000256" key="3">
    <source>
        <dbReference type="RuleBase" id="RU003694"/>
    </source>
</evidence>
<dbReference type="PANTHER" id="PTHR11712">
    <property type="entry name" value="POLYKETIDE SYNTHASE-RELATED"/>
    <property type="match status" value="1"/>
</dbReference>
<dbReference type="RefSeq" id="WP_013408260.1">
    <property type="nucleotide sequence ID" value="NC_014655.1"/>
</dbReference>
<dbReference type="GO" id="GO:0006633">
    <property type="term" value="P:fatty acid biosynthetic process"/>
    <property type="evidence" value="ECO:0007669"/>
    <property type="project" value="TreeGrafter"/>
</dbReference>
<feature type="domain" description="Ketosynthase family 3 (KS3)" evidence="4">
    <location>
        <begin position="1"/>
        <end position="349"/>
    </location>
</feature>
<dbReference type="InterPro" id="IPR014031">
    <property type="entry name" value="Ketoacyl_synth_C"/>
</dbReference>
<dbReference type="PROSITE" id="PS52004">
    <property type="entry name" value="KS3_2"/>
    <property type="match status" value="1"/>
</dbReference>
<dbReference type="SUPFAM" id="SSF53901">
    <property type="entry name" value="Thiolase-like"/>
    <property type="match status" value="2"/>
</dbReference>
<accession>E4RXH6</accession>
<dbReference type="PANTHER" id="PTHR11712:SF336">
    <property type="entry name" value="3-OXOACYL-[ACYL-CARRIER-PROTEIN] SYNTHASE, MITOCHONDRIAL"/>
    <property type="match status" value="1"/>
</dbReference>
<reference evidence="5 6" key="2">
    <citation type="journal article" date="2011" name="Stand. Genomic Sci.">
        <title>Complete genome sequence of Leadbetterella byssophila type strain (4M15).</title>
        <authorList>
            <person name="Abt B."/>
            <person name="Teshima H."/>
            <person name="Lucas S."/>
            <person name="Lapidus A."/>
            <person name="Del Rio T.G."/>
            <person name="Nolan M."/>
            <person name="Tice H."/>
            <person name="Cheng J.F."/>
            <person name="Pitluck S."/>
            <person name="Liolios K."/>
            <person name="Pagani I."/>
            <person name="Ivanova N."/>
            <person name="Mavromatis K."/>
            <person name="Pati A."/>
            <person name="Tapia R."/>
            <person name="Han C."/>
            <person name="Goodwin L."/>
            <person name="Chen A."/>
            <person name="Palaniappan K."/>
            <person name="Land M."/>
            <person name="Hauser L."/>
            <person name="Chang Y.J."/>
            <person name="Jeffries C.D."/>
            <person name="Rohde M."/>
            <person name="Goker M."/>
            <person name="Tindall B.J."/>
            <person name="Detter J.C."/>
            <person name="Woyke T."/>
            <person name="Bristow J."/>
            <person name="Eisen J.A."/>
            <person name="Markowitz V."/>
            <person name="Hugenholtz P."/>
            <person name="Klenk H.P."/>
            <person name="Kyrpides N.C."/>
        </authorList>
    </citation>
    <scope>NUCLEOTIDE SEQUENCE [LARGE SCALE GENOMIC DNA]</scope>
    <source>
        <strain evidence="6">DSM 17132 / JCM 16389 / KACC 11308 / NBRC 106382 / 4M15</strain>
    </source>
</reference>
<dbReference type="InterPro" id="IPR000794">
    <property type="entry name" value="Beta-ketoacyl_synthase"/>
</dbReference>
<evidence type="ECO:0000256" key="2">
    <source>
        <dbReference type="ARBA" id="ARBA00022679"/>
    </source>
</evidence>
<organism evidence="5 6">
    <name type="scientific">Leadbetterella byssophila (strain DSM 17132 / JCM 16389 / KACC 11308 / NBRC 106382 / 4M15)</name>
    <dbReference type="NCBI Taxonomy" id="649349"/>
    <lineage>
        <taxon>Bacteria</taxon>
        <taxon>Pseudomonadati</taxon>
        <taxon>Bacteroidota</taxon>
        <taxon>Cytophagia</taxon>
        <taxon>Cytophagales</taxon>
        <taxon>Leadbetterellaceae</taxon>
        <taxon>Leadbetterella</taxon>
    </lineage>
</organism>
<dbReference type="eggNOG" id="COG0304">
    <property type="taxonomic scope" value="Bacteria"/>
</dbReference>
<dbReference type="GO" id="GO:0004315">
    <property type="term" value="F:3-oxoacyl-[acyl-carrier-protein] synthase activity"/>
    <property type="evidence" value="ECO:0007669"/>
    <property type="project" value="TreeGrafter"/>
</dbReference>
<dbReference type="KEGG" id="lby:Lbys_1498"/>
<protein>
    <submittedName>
        <fullName evidence="5">Beta-ketoacyl synthase</fullName>
    </submittedName>
</protein>
<sequence length="351" mass="37801">MSFVIDYNCITPLGKDLNSTMQAVEQGKTAVKEHDHMHLGTYYAARFDSTSDLLSLLIEAGKPIMDRFAPSDRDLLLLSTTKGEIQHLDQGVEQVYLYKLADQLASYFGFQNSPLVISNACVSGIQALATAKRLVDGGMYERVYVLAGDLVTDFVLSGFASFQAMASAPCRPYDKERTGVNLGEAAAAVLVGMSPSEIEILGEASINDANHISGPSRTGEGLYRSIQLAIEESKIDSSALDYISAHGTATIYNDEMESIALGRSGLLDVPVNSWKGYFGHTLGTAGLLEAILSFESAKRGVIYPSLGFSEQGTSHAMNIPKQIQAKAITYFMKTASGFGGSNTAVVFRHVH</sequence>
<reference key="1">
    <citation type="submission" date="2010-11" db="EMBL/GenBank/DDBJ databases">
        <title>The complete genome of Leadbetterella byssophila DSM 17132.</title>
        <authorList>
            <consortium name="US DOE Joint Genome Institute (JGI-PGF)"/>
            <person name="Lucas S."/>
            <person name="Copeland A."/>
            <person name="Lapidus A."/>
            <person name="Glavina del Rio T."/>
            <person name="Dalin E."/>
            <person name="Tice H."/>
            <person name="Bruce D."/>
            <person name="Goodwin L."/>
            <person name="Pitluck S."/>
            <person name="Kyrpides N."/>
            <person name="Mavromatis K."/>
            <person name="Ivanova N."/>
            <person name="Teshima H."/>
            <person name="Brettin T."/>
            <person name="Detter J.C."/>
            <person name="Han C."/>
            <person name="Tapia R."/>
            <person name="Land M."/>
            <person name="Hauser L."/>
            <person name="Markowitz V."/>
            <person name="Cheng J.-F."/>
            <person name="Hugenholtz P."/>
            <person name="Woyke T."/>
            <person name="Wu D."/>
            <person name="Tindall B."/>
            <person name="Pomrenke H.G."/>
            <person name="Brambilla E."/>
            <person name="Klenk H.-P."/>
            <person name="Eisen J.A."/>
        </authorList>
    </citation>
    <scope>NUCLEOTIDE SEQUENCE [LARGE SCALE GENOMIC DNA]</scope>
    <source>
        <strain>DSM 17132</strain>
    </source>
</reference>
<dbReference type="OrthoDB" id="9808669at2"/>
<evidence type="ECO:0000313" key="5">
    <source>
        <dbReference type="EMBL" id="ADQ17211.1"/>
    </source>
</evidence>
<dbReference type="EMBL" id="CP002305">
    <property type="protein sequence ID" value="ADQ17211.1"/>
    <property type="molecule type" value="Genomic_DNA"/>
</dbReference>
<evidence type="ECO:0000313" key="6">
    <source>
        <dbReference type="Proteomes" id="UP000007435"/>
    </source>
</evidence>
<dbReference type="STRING" id="649349.Lbys_1498"/>
<proteinExistence type="inferred from homology"/>
<dbReference type="Pfam" id="PF02801">
    <property type="entry name" value="Ketoacyl-synt_C"/>
    <property type="match status" value="1"/>
</dbReference>
<dbReference type="Gene3D" id="3.40.47.10">
    <property type="match status" value="2"/>
</dbReference>
<dbReference type="HOGENOM" id="CLU_000022_69_0_10"/>
<dbReference type="Pfam" id="PF00109">
    <property type="entry name" value="ketoacyl-synt"/>
    <property type="match status" value="1"/>
</dbReference>